<proteinExistence type="predicted"/>
<dbReference type="PANTHER" id="PTHR42924">
    <property type="entry name" value="EXONUCLEASE"/>
    <property type="match status" value="1"/>
</dbReference>
<sequence length="93" mass="10325">MGQMRQFVADLHVHSVLSPCAAVEMTPRSIVWHAAKHGIDIVAITDHNACDNVVAVFEAAKGTNVVILPGMEVETEEEVHMIVLFEKMRQFKV</sequence>
<evidence type="ECO:0000313" key="3">
    <source>
        <dbReference type="Proteomes" id="UP000005361"/>
    </source>
</evidence>
<dbReference type="Proteomes" id="UP000005361">
    <property type="component" value="Chromosome"/>
</dbReference>
<evidence type="ECO:0000259" key="1">
    <source>
        <dbReference type="SMART" id="SM00481"/>
    </source>
</evidence>
<reference evidence="2 3" key="1">
    <citation type="journal article" date="2015" name="Genome Announc.">
        <title>Complete Genome Sequence of Pelosinus fermentans JBW45, a Member of a Remarkably Competitive Group of Negativicutes in the Firmicutes Phylum.</title>
        <authorList>
            <person name="De Leon K.B."/>
            <person name="Utturkar S.M."/>
            <person name="Camilleri L.B."/>
            <person name="Elias D.A."/>
            <person name="Arkin A.P."/>
            <person name="Fields M.W."/>
            <person name="Brown S.D."/>
            <person name="Wall J.D."/>
        </authorList>
    </citation>
    <scope>NUCLEOTIDE SEQUENCE [LARGE SCALE GENOMIC DNA]</scope>
    <source>
        <strain evidence="2 3">JBW45</strain>
    </source>
</reference>
<name>I9NX56_9FIRM</name>
<dbReference type="SMART" id="SM00481">
    <property type="entry name" value="POLIIIAc"/>
    <property type="match status" value="1"/>
</dbReference>
<dbReference type="CDD" id="cd07432">
    <property type="entry name" value="PHP_HisPPase"/>
    <property type="match status" value="1"/>
</dbReference>
<organism evidence="2 3">
    <name type="scientific">Pelosinus fermentans JBW45</name>
    <dbReference type="NCBI Taxonomy" id="1192197"/>
    <lineage>
        <taxon>Bacteria</taxon>
        <taxon>Bacillati</taxon>
        <taxon>Bacillota</taxon>
        <taxon>Negativicutes</taxon>
        <taxon>Selenomonadales</taxon>
        <taxon>Sporomusaceae</taxon>
        <taxon>Pelosinus</taxon>
    </lineage>
</organism>
<dbReference type="SUPFAM" id="SSF89550">
    <property type="entry name" value="PHP domain-like"/>
    <property type="match status" value="1"/>
</dbReference>
<reference evidence="3" key="2">
    <citation type="submission" date="2015-02" db="EMBL/GenBank/DDBJ databases">
        <title>Complete Genome Sequence of Pelosinus fermentans JBW45.</title>
        <authorList>
            <person name="De Leon K.B."/>
            <person name="Utturkar S.M."/>
            <person name="Camilleri L.B."/>
            <person name="Arkin A.P."/>
            <person name="Fields M.W."/>
            <person name="Brown S.D."/>
            <person name="Wall J.D."/>
        </authorList>
    </citation>
    <scope>NUCLEOTIDE SEQUENCE [LARGE SCALE GENOMIC DNA]</scope>
    <source>
        <strain evidence="3">JBW45</strain>
    </source>
</reference>
<gene>
    <name evidence="2" type="ORF">JBW_04042</name>
</gene>
<dbReference type="InterPro" id="IPR016195">
    <property type="entry name" value="Pol/histidinol_Pase-like"/>
</dbReference>
<dbReference type="Pfam" id="PF02811">
    <property type="entry name" value="PHP"/>
    <property type="match status" value="1"/>
</dbReference>
<dbReference type="InterPro" id="IPR052018">
    <property type="entry name" value="PHP_domain"/>
</dbReference>
<dbReference type="KEGG" id="pft:JBW_04042"/>
<dbReference type="GO" id="GO:0004534">
    <property type="term" value="F:5'-3' RNA exonuclease activity"/>
    <property type="evidence" value="ECO:0007669"/>
    <property type="project" value="TreeGrafter"/>
</dbReference>
<dbReference type="AlphaFoldDB" id="I9NX56"/>
<accession>I9NX56</accession>
<feature type="domain" description="Polymerase/histidinol phosphatase N-terminal" evidence="1">
    <location>
        <begin position="9"/>
        <end position="77"/>
    </location>
</feature>
<dbReference type="HOGENOM" id="CLU_2396997_0_0_9"/>
<protein>
    <submittedName>
        <fullName evidence="2">PHP domain protein</fullName>
    </submittedName>
</protein>
<dbReference type="Gene3D" id="3.20.20.140">
    <property type="entry name" value="Metal-dependent hydrolases"/>
    <property type="match status" value="1"/>
</dbReference>
<dbReference type="PANTHER" id="PTHR42924:SF3">
    <property type="entry name" value="POLYMERASE_HISTIDINOL PHOSPHATASE N-TERMINAL DOMAIN-CONTAINING PROTEIN"/>
    <property type="match status" value="1"/>
</dbReference>
<dbReference type="STRING" id="1192197.JBW_04042"/>
<dbReference type="GO" id="GO:0035312">
    <property type="term" value="F:5'-3' DNA exonuclease activity"/>
    <property type="evidence" value="ECO:0007669"/>
    <property type="project" value="TreeGrafter"/>
</dbReference>
<dbReference type="InterPro" id="IPR004013">
    <property type="entry name" value="PHP_dom"/>
</dbReference>
<dbReference type="EMBL" id="CP010978">
    <property type="protein sequence ID" value="AJQ29379.1"/>
    <property type="molecule type" value="Genomic_DNA"/>
</dbReference>
<dbReference type="InterPro" id="IPR003141">
    <property type="entry name" value="Pol/His_phosphatase_N"/>
</dbReference>
<evidence type="ECO:0000313" key="2">
    <source>
        <dbReference type="EMBL" id="AJQ29379.1"/>
    </source>
</evidence>